<gene>
    <name evidence="2" type="ORF">NMN56_014375</name>
</gene>
<feature type="region of interest" description="Disordered" evidence="1">
    <location>
        <begin position="370"/>
        <end position="400"/>
    </location>
</feature>
<dbReference type="Gene3D" id="3.20.20.140">
    <property type="entry name" value="Metal-dependent hydrolases"/>
    <property type="match status" value="1"/>
</dbReference>
<sequence>MAGDPRGARAPVPLVDQHGHGVLHAELGLGTFETHLAAALGARPPAHGTFYDSGAGLALRRWCPPLLGLEPHCAPARYLARRRELGAYTSARALLRGSGIGCFLTESAPHAPGACTPGLTSPAELATLCEASVRETVGLEVLAAQIADTSGTVRSFVTNTAEALHGAACRAAAFVCEAAFREREPPDLREVHRAADRWFRARAPHRARGGEPIRGSGLGREPALVRHLLWSALVTGRPLQLRCADPVPLAGFLREAAGPRTRLVLLPENPHHAAAARLAAAFPHVYADIGPRPAETLAEAPFAKLLFTTRARALPELYVVRARAFTGALERLLAEWTREGVCSGADAARIAGCVGYANARRLYRLGAGEGASSPGAGADGPDEGPSGVGPSGVGAGVDGP</sequence>
<dbReference type="RefSeq" id="WP_274044687.1">
    <property type="nucleotide sequence ID" value="NZ_JANCPR020000012.1"/>
</dbReference>
<keyword evidence="3" id="KW-1185">Reference proteome</keyword>
<name>A0ABT6ZVM5_9ACTN</name>
<organism evidence="2 3">
    <name type="scientific">Streptomyces iconiensis</name>
    <dbReference type="NCBI Taxonomy" id="1384038"/>
    <lineage>
        <taxon>Bacteria</taxon>
        <taxon>Bacillati</taxon>
        <taxon>Actinomycetota</taxon>
        <taxon>Actinomycetes</taxon>
        <taxon>Kitasatosporales</taxon>
        <taxon>Streptomycetaceae</taxon>
        <taxon>Streptomyces</taxon>
    </lineage>
</organism>
<evidence type="ECO:0000256" key="1">
    <source>
        <dbReference type="SAM" id="MobiDB-lite"/>
    </source>
</evidence>
<protein>
    <submittedName>
        <fullName evidence="2">Amidohydrolase</fullName>
    </submittedName>
</protein>
<accession>A0ABT6ZVM5</accession>
<feature type="compositionally biased region" description="Gly residues" evidence="1">
    <location>
        <begin position="386"/>
        <end position="400"/>
    </location>
</feature>
<proteinExistence type="predicted"/>
<dbReference type="EMBL" id="JANCPR020000012">
    <property type="protein sequence ID" value="MDJ1133129.1"/>
    <property type="molecule type" value="Genomic_DNA"/>
</dbReference>
<dbReference type="PANTHER" id="PTHR43383">
    <property type="entry name" value="NODULIN 6"/>
    <property type="match status" value="1"/>
</dbReference>
<reference evidence="2 3" key="1">
    <citation type="submission" date="2023-05" db="EMBL/GenBank/DDBJ databases">
        <title>Streptantibioticus silvisoli sp. nov., acidotolerant actinomycetes 1 from pine litter.</title>
        <authorList>
            <person name="Swiecimska M."/>
            <person name="Golinska P."/>
            <person name="Sangal V."/>
            <person name="Wachnowicz B."/>
            <person name="Goodfellow M."/>
        </authorList>
    </citation>
    <scope>NUCLEOTIDE SEQUENCE [LARGE SCALE GENOMIC DNA]</scope>
    <source>
        <strain evidence="2 3">DSM 42109</strain>
    </source>
</reference>
<dbReference type="Proteomes" id="UP001214441">
    <property type="component" value="Unassembled WGS sequence"/>
</dbReference>
<comment type="caution">
    <text evidence="2">The sequence shown here is derived from an EMBL/GenBank/DDBJ whole genome shotgun (WGS) entry which is preliminary data.</text>
</comment>
<evidence type="ECO:0000313" key="3">
    <source>
        <dbReference type="Proteomes" id="UP001214441"/>
    </source>
</evidence>
<evidence type="ECO:0000313" key="2">
    <source>
        <dbReference type="EMBL" id="MDJ1133129.1"/>
    </source>
</evidence>
<dbReference type="PANTHER" id="PTHR43383:SF2">
    <property type="entry name" value="AMIDOHYDROLASE 2 FAMILY PROTEIN"/>
    <property type="match status" value="1"/>
</dbReference>